<feature type="domain" description="RepB-like DNA primase" evidence="2">
    <location>
        <begin position="87"/>
        <end position="184"/>
    </location>
</feature>
<gene>
    <name evidence="3" type="ordered locus">Tint_0396</name>
</gene>
<dbReference type="HOGENOM" id="CLU_860352_0_0_4"/>
<dbReference type="STRING" id="75379.Tint_0396"/>
<reference evidence="3" key="1">
    <citation type="submission" date="2010-04" db="EMBL/GenBank/DDBJ databases">
        <title>Complete sequence of Thiomonas intermedia K12.</title>
        <authorList>
            <consortium name="US DOE Joint Genome Institute"/>
            <person name="Lucas S."/>
            <person name="Copeland A."/>
            <person name="Lapidus A."/>
            <person name="Cheng J.-F."/>
            <person name="Bruce D."/>
            <person name="Goodwin L."/>
            <person name="Pitluck S."/>
            <person name="Davenport K."/>
            <person name="Detter J.C."/>
            <person name="Han C."/>
            <person name="Tapia R."/>
            <person name="Land M."/>
            <person name="Hauser L."/>
            <person name="Kyrpides N."/>
            <person name="Ovchinnikova G."/>
            <person name="Kerfeld C.A."/>
            <person name="Cannon G.C."/>
            <person name="Heinhorst S."/>
            <person name="Woyke T."/>
        </authorList>
    </citation>
    <scope>NUCLEOTIDE SEQUENCE [LARGE SCALE GENOMIC DNA]</scope>
    <source>
        <strain evidence="3">K12</strain>
    </source>
</reference>
<evidence type="ECO:0000256" key="1">
    <source>
        <dbReference type="SAM" id="MobiDB-lite"/>
    </source>
</evidence>
<sequence length="323" mass="34264">MNINNLPPWVQAQPPAKRNALSHMLGLGDALPWATPGCALEIAARITPGTRKGAFIQIAELRESAAAADWLDALKKAGALNRRQPPEGANIYIRPLHTASHPWILVDDIPAQRAQALAAQHAGIAVQTSDDGNGQFWLLLDKSLPHTARTDIAKALAERLDGDPGAANGSQFGRLAGFQQRKGNKTGWTNVLADTTRTLMPWPADRLLALTGEAGVSRVARACPDVLSPCAAPAALPSLSPAPARPPAATGSRQRPAAGSGDQSAREFAYACHRLRAGWTPDRVQDAIAEHATSRGKRRDLQSAQRYAAATVRKAMSAVGDQP</sequence>
<accession>D5X4Y2</accession>
<dbReference type="AlphaFoldDB" id="D5X4Y2"/>
<dbReference type="Pfam" id="PF16793">
    <property type="entry name" value="RepB_primase"/>
    <property type="match status" value="1"/>
</dbReference>
<dbReference type="eggNOG" id="ENOG50302UM">
    <property type="taxonomic scope" value="Bacteria"/>
</dbReference>
<dbReference type="KEGG" id="tin:Tint_0396"/>
<organism evidence="3">
    <name type="scientific">Thiomonas intermedia (strain K12)</name>
    <name type="common">Thiobacillus intermedius</name>
    <dbReference type="NCBI Taxonomy" id="75379"/>
    <lineage>
        <taxon>Bacteria</taxon>
        <taxon>Pseudomonadati</taxon>
        <taxon>Pseudomonadota</taxon>
        <taxon>Betaproteobacteria</taxon>
        <taxon>Burkholderiales</taxon>
        <taxon>Thiomonas</taxon>
    </lineage>
</organism>
<proteinExistence type="predicted"/>
<name>D5X4Y2_THIK1</name>
<dbReference type="Gene3D" id="3.30.70.1790">
    <property type="entry name" value="RepB DNA-primase, N-terminal domain"/>
    <property type="match status" value="1"/>
</dbReference>
<protein>
    <recommendedName>
        <fullName evidence="2">RepB-like DNA primase domain-containing protein</fullName>
    </recommendedName>
</protein>
<feature type="region of interest" description="Disordered" evidence="1">
    <location>
        <begin position="237"/>
        <end position="264"/>
    </location>
</feature>
<evidence type="ECO:0000313" key="3">
    <source>
        <dbReference type="EMBL" id="ADG29806.1"/>
    </source>
</evidence>
<dbReference type="InterPro" id="IPR039459">
    <property type="entry name" value="RepB-like_DNA_primase_dom"/>
</dbReference>
<dbReference type="BioCyc" id="TINT75379:TINT_RS16385-MONOMER"/>
<evidence type="ECO:0000259" key="2">
    <source>
        <dbReference type="Pfam" id="PF16793"/>
    </source>
</evidence>
<dbReference type="EMBL" id="CP002021">
    <property type="protein sequence ID" value="ADG29806.1"/>
    <property type="molecule type" value="Genomic_DNA"/>
</dbReference>